<protein>
    <submittedName>
        <fullName evidence="6">Nucleoside-triphosphatase THEP1</fullName>
    </submittedName>
</protein>
<evidence type="ECO:0000313" key="5">
    <source>
        <dbReference type="Proteomes" id="UP000695000"/>
    </source>
</evidence>
<accession>A0ABM1MAP1</accession>
<dbReference type="SMART" id="SM00382">
    <property type="entry name" value="AAA"/>
    <property type="match status" value="1"/>
</dbReference>
<dbReference type="Pfam" id="PF03266">
    <property type="entry name" value="NTPase_1"/>
    <property type="match status" value="1"/>
</dbReference>
<dbReference type="PANTHER" id="PTHR43146">
    <property type="entry name" value="CANCER-RELATED NUCLEOSIDE-TRIPHOSPHATASE"/>
    <property type="match status" value="1"/>
</dbReference>
<organism evidence="5 6">
    <name type="scientific">Nicrophorus vespilloides</name>
    <name type="common">Boreal carrion beetle</name>
    <dbReference type="NCBI Taxonomy" id="110193"/>
    <lineage>
        <taxon>Eukaryota</taxon>
        <taxon>Metazoa</taxon>
        <taxon>Ecdysozoa</taxon>
        <taxon>Arthropoda</taxon>
        <taxon>Hexapoda</taxon>
        <taxon>Insecta</taxon>
        <taxon>Pterygota</taxon>
        <taxon>Neoptera</taxon>
        <taxon>Endopterygota</taxon>
        <taxon>Coleoptera</taxon>
        <taxon>Polyphaga</taxon>
        <taxon>Staphyliniformia</taxon>
        <taxon>Silphidae</taxon>
        <taxon>Nicrophorinae</taxon>
        <taxon>Nicrophorus</taxon>
    </lineage>
</organism>
<evidence type="ECO:0000313" key="6">
    <source>
        <dbReference type="RefSeq" id="XP_017771641.1"/>
    </source>
</evidence>
<proteinExistence type="predicted"/>
<evidence type="ECO:0000256" key="1">
    <source>
        <dbReference type="ARBA" id="ARBA00022741"/>
    </source>
</evidence>
<dbReference type="RefSeq" id="XP_017771641.1">
    <property type="nucleotide sequence ID" value="XM_017916152.1"/>
</dbReference>
<dbReference type="Proteomes" id="UP000695000">
    <property type="component" value="Unplaced"/>
</dbReference>
<dbReference type="GeneID" id="108559022"/>
<dbReference type="SUPFAM" id="SSF52540">
    <property type="entry name" value="P-loop containing nucleoside triphosphate hydrolases"/>
    <property type="match status" value="1"/>
</dbReference>
<evidence type="ECO:0000256" key="2">
    <source>
        <dbReference type="ARBA" id="ARBA00022801"/>
    </source>
</evidence>
<feature type="domain" description="AAA+ ATPase" evidence="4">
    <location>
        <begin position="2"/>
        <end position="176"/>
    </location>
</feature>
<reference evidence="6" key="1">
    <citation type="submission" date="2025-08" db="UniProtKB">
        <authorList>
            <consortium name="RefSeq"/>
        </authorList>
    </citation>
    <scope>IDENTIFICATION</scope>
    <source>
        <tissue evidence="6">Whole Larva</tissue>
    </source>
</reference>
<evidence type="ECO:0000259" key="4">
    <source>
        <dbReference type="SMART" id="SM00382"/>
    </source>
</evidence>
<keyword evidence="3" id="KW-0067">ATP-binding</keyword>
<dbReference type="PANTHER" id="PTHR43146:SF1">
    <property type="entry name" value="CANCER-RELATED NUCLEOSIDE-TRIPHOSPHATASE"/>
    <property type="match status" value="1"/>
</dbReference>
<dbReference type="InterPro" id="IPR003593">
    <property type="entry name" value="AAA+_ATPase"/>
</dbReference>
<dbReference type="InterPro" id="IPR027417">
    <property type="entry name" value="P-loop_NTPase"/>
</dbReference>
<sequence>MSKRHVLITGLPGVGKTTIVKKLCKELQTPISGFYTEEVRDSKNVRIGFDVVSVDESTRGVLARISDPNKNSKYTIGKYQVYLTEFEDCALLQLQGPDLLVIDEIGKMEMFSSKFKHEIELCFKQDRIVIATVPLKCNITLVEQLKKREDCQLFTVDKQNRNHIFQEILQFIKKINI</sequence>
<evidence type="ECO:0000256" key="3">
    <source>
        <dbReference type="ARBA" id="ARBA00022840"/>
    </source>
</evidence>
<gene>
    <name evidence="6" type="primary">LOC108559022</name>
</gene>
<dbReference type="NCBIfam" id="NF010248">
    <property type="entry name" value="PRK13695.1"/>
    <property type="match status" value="1"/>
</dbReference>
<dbReference type="InterPro" id="IPR004948">
    <property type="entry name" value="Nuc-triphosphatase_THEP1"/>
</dbReference>
<name>A0ABM1MAP1_NICVS</name>
<keyword evidence="1" id="KW-0547">Nucleotide-binding</keyword>
<keyword evidence="5" id="KW-1185">Reference proteome</keyword>
<keyword evidence="2" id="KW-0378">Hydrolase</keyword>
<dbReference type="Gene3D" id="3.40.50.300">
    <property type="entry name" value="P-loop containing nucleotide triphosphate hydrolases"/>
    <property type="match status" value="1"/>
</dbReference>